<evidence type="ECO:0000313" key="2">
    <source>
        <dbReference type="EMBL" id="KPM08683.1"/>
    </source>
</evidence>
<protein>
    <submittedName>
        <fullName evidence="2">Uncharacterized protein</fullName>
    </submittedName>
</protein>
<reference evidence="2 3" key="1">
    <citation type="journal article" date="2015" name="Parasit. Vectors">
        <title>Draft genome of the scabies mite.</title>
        <authorList>
            <person name="Rider S.D.Jr."/>
            <person name="Morgan M.S."/>
            <person name="Arlian L.G."/>
        </authorList>
    </citation>
    <scope>NUCLEOTIDE SEQUENCE [LARGE SCALE GENOMIC DNA]</scope>
    <source>
        <strain evidence="2">Arlian Lab</strain>
    </source>
</reference>
<feature type="compositionally biased region" description="Polar residues" evidence="1">
    <location>
        <begin position="48"/>
        <end position="126"/>
    </location>
</feature>
<comment type="caution">
    <text evidence="2">The sequence shown here is derived from an EMBL/GenBank/DDBJ whole genome shotgun (WGS) entry which is preliminary data.</text>
</comment>
<feature type="non-terminal residue" evidence="2">
    <location>
        <position position="1"/>
    </location>
</feature>
<proteinExistence type="predicted"/>
<gene>
    <name evidence="2" type="ORF">QR98_0072060</name>
</gene>
<evidence type="ECO:0000313" key="3">
    <source>
        <dbReference type="Proteomes" id="UP000616769"/>
    </source>
</evidence>
<name>A0A132ACN5_SARSC</name>
<dbReference type="EMBL" id="JXLN01012615">
    <property type="protein sequence ID" value="KPM08683.1"/>
    <property type="molecule type" value="Genomic_DNA"/>
</dbReference>
<feature type="compositionally biased region" description="Low complexity" evidence="1">
    <location>
        <begin position="36"/>
        <end position="47"/>
    </location>
</feature>
<dbReference type="VEuPathDB" id="VectorBase:SSCA001425"/>
<dbReference type="Proteomes" id="UP000616769">
    <property type="component" value="Unassembled WGS sequence"/>
</dbReference>
<organism evidence="2 3">
    <name type="scientific">Sarcoptes scabiei</name>
    <name type="common">Itch mite</name>
    <name type="synonym">Acarus scabiei</name>
    <dbReference type="NCBI Taxonomy" id="52283"/>
    <lineage>
        <taxon>Eukaryota</taxon>
        <taxon>Metazoa</taxon>
        <taxon>Ecdysozoa</taxon>
        <taxon>Arthropoda</taxon>
        <taxon>Chelicerata</taxon>
        <taxon>Arachnida</taxon>
        <taxon>Acari</taxon>
        <taxon>Acariformes</taxon>
        <taxon>Sarcoptiformes</taxon>
        <taxon>Astigmata</taxon>
        <taxon>Psoroptidia</taxon>
        <taxon>Sarcoptoidea</taxon>
        <taxon>Sarcoptidae</taxon>
        <taxon>Sarcoptinae</taxon>
        <taxon>Sarcoptes</taxon>
    </lineage>
</organism>
<evidence type="ECO:0000256" key="1">
    <source>
        <dbReference type="SAM" id="MobiDB-lite"/>
    </source>
</evidence>
<sequence length="191" mass="19909">FSTFSGDDLASGDGTAIYAHDKYTGTVYAAYTPSTNGSNNGGRSSSNEPNHQNAHQAPDQQSSMFDMMPSSTDFVDSTTFDLAQPKSNGPMSTTETNALSPDTNGLHPLSSTTIGSPQGSNNHGPSSSTLITLTANNSHLGSFDHCLGVNNFLGGGMNGLITGSHLMGSGSHLQHPQNPLGSWCMLIHDSF</sequence>
<accession>A0A132ACN5</accession>
<feature type="region of interest" description="Disordered" evidence="1">
    <location>
        <begin position="34"/>
        <end position="126"/>
    </location>
</feature>
<dbReference type="AlphaFoldDB" id="A0A132ACN5"/>